<dbReference type="RefSeq" id="WP_192373008.1">
    <property type="nucleotide sequence ID" value="NZ_CAJHIV010000001.1"/>
</dbReference>
<accession>A0ABR9CVH3</accession>
<organism evidence="1 2">
    <name type="scientific">Methylomonas albis</name>
    <dbReference type="NCBI Taxonomy" id="1854563"/>
    <lineage>
        <taxon>Bacteria</taxon>
        <taxon>Pseudomonadati</taxon>
        <taxon>Pseudomonadota</taxon>
        <taxon>Gammaproteobacteria</taxon>
        <taxon>Methylococcales</taxon>
        <taxon>Methylococcaceae</taxon>
        <taxon>Methylomonas</taxon>
    </lineage>
</organism>
<reference evidence="1 2" key="1">
    <citation type="submission" date="2020-09" db="EMBL/GenBank/DDBJ databases">
        <title>Methylomonas albis sp. nov. and Methylomonas fluvii sp. nov.: Two cold-adapted methanotrophs from the River Elbe and an amended description of Methylovulum psychrotolerans strain Eb1.</title>
        <authorList>
            <person name="Bussmann I.K."/>
            <person name="Klings K.-W."/>
            <person name="Warnstedt J."/>
            <person name="Hoppert M."/>
            <person name="Saborowski A."/>
            <person name="Horn F."/>
            <person name="Liebner S."/>
        </authorList>
    </citation>
    <scope>NUCLEOTIDE SEQUENCE [LARGE SCALE GENOMIC DNA]</scope>
    <source>
        <strain evidence="1 2">EbA</strain>
    </source>
</reference>
<protein>
    <submittedName>
        <fullName evidence="1">Uncharacterized protein</fullName>
    </submittedName>
</protein>
<proteinExistence type="predicted"/>
<comment type="caution">
    <text evidence="1">The sequence shown here is derived from an EMBL/GenBank/DDBJ whole genome shotgun (WGS) entry which is preliminary data.</text>
</comment>
<gene>
    <name evidence="1" type="ORF">IE877_02730</name>
</gene>
<sequence length="116" mass="13111">MNIMLHNLNVKTEVSKTHRDFDFSPFEKQIGINIDLEKRKSEGATVSRDDSQRQTVIGEIYIGEGRKRVRTIAGQPFPAGMNIEYSRSERDRFEVGNKVRVNVAFAENLGNGAIAK</sequence>
<dbReference type="Proteomes" id="UP000652176">
    <property type="component" value="Unassembled WGS sequence"/>
</dbReference>
<name>A0ABR9CVH3_9GAMM</name>
<keyword evidence="2" id="KW-1185">Reference proteome</keyword>
<evidence type="ECO:0000313" key="1">
    <source>
        <dbReference type="EMBL" id="MBD9354811.1"/>
    </source>
</evidence>
<dbReference type="EMBL" id="JACXSS010000001">
    <property type="protein sequence ID" value="MBD9354811.1"/>
    <property type="molecule type" value="Genomic_DNA"/>
</dbReference>
<evidence type="ECO:0000313" key="2">
    <source>
        <dbReference type="Proteomes" id="UP000652176"/>
    </source>
</evidence>